<dbReference type="AlphaFoldDB" id="A0A7W6BS93"/>
<sequence length="460" mass="49359">MHAANRWFAGGLKTLAHGTRSIANWDEDAVTMAVEAARACLDGMDRSIPRGVTLASVTHPFADRSNAGLIKEALTLPDDVVATDAGGSMRAATLALRDALEGSRTRLVIGSDLRKSRIGSEGEMLQGDGAAAILVGHGEPIARLIASHSLTIDFIDHFRRSGTAFDYQWESRWVREKGYMDLLAGAVATLLKEAGLTAGDIDHAVLPISDPAAFRAAARAIGLRPEAVIDTLGANVGDIGCGHPLLMLASALERAGPGERILVTGFGQGADTLLFETTEAVTRNSKRGVARALSAGKSDDNYMRFLFHRGLIDMDRGIRAELDQKQPGTTLYRKRSAVLGLVGSKCGETGVVQFPPSAIAVDPNGRFRDTQSPYPLADRIARIISYTADALGYSPDPPTYYGTLDFEGGGRIVTEFAEVGPEDVEVGRAMRMVFRIKADDEQRGFTKYFWKAVPAQRGEG</sequence>
<gene>
    <name evidence="4" type="ORF">GGR43_002597</name>
</gene>
<dbReference type="SUPFAM" id="SSF50249">
    <property type="entry name" value="Nucleic acid-binding proteins"/>
    <property type="match status" value="1"/>
</dbReference>
<name>A0A7W6BS93_9SPHN</name>
<dbReference type="InterPro" id="IPR012340">
    <property type="entry name" value="NA-bd_OB-fold"/>
</dbReference>
<dbReference type="SUPFAM" id="SSF53901">
    <property type="entry name" value="Thiolase-like"/>
    <property type="match status" value="2"/>
</dbReference>
<dbReference type="InterPro" id="IPR016039">
    <property type="entry name" value="Thiolase-like"/>
</dbReference>
<dbReference type="Gene3D" id="3.40.47.10">
    <property type="match status" value="2"/>
</dbReference>
<evidence type="ECO:0000259" key="3">
    <source>
        <dbReference type="Pfam" id="PF08541"/>
    </source>
</evidence>
<dbReference type="GO" id="GO:0016746">
    <property type="term" value="F:acyltransferase activity"/>
    <property type="evidence" value="ECO:0007669"/>
    <property type="project" value="UniProtKB-KW"/>
</dbReference>
<organism evidence="4 5">
    <name type="scientific">Sphingobium jiangsuense</name>
    <dbReference type="NCBI Taxonomy" id="870476"/>
    <lineage>
        <taxon>Bacteria</taxon>
        <taxon>Pseudomonadati</taxon>
        <taxon>Pseudomonadota</taxon>
        <taxon>Alphaproteobacteria</taxon>
        <taxon>Sphingomonadales</taxon>
        <taxon>Sphingomonadaceae</taxon>
        <taxon>Sphingobium</taxon>
    </lineage>
</organism>
<dbReference type="InterPro" id="IPR013747">
    <property type="entry name" value="ACP_syn_III_C"/>
</dbReference>
<dbReference type="CDD" id="cd00827">
    <property type="entry name" value="init_cond_enzymes"/>
    <property type="match status" value="1"/>
</dbReference>
<proteinExistence type="predicted"/>
<evidence type="ECO:0000313" key="5">
    <source>
        <dbReference type="Proteomes" id="UP000571950"/>
    </source>
</evidence>
<dbReference type="Proteomes" id="UP000571950">
    <property type="component" value="Unassembled WGS sequence"/>
</dbReference>
<evidence type="ECO:0000256" key="1">
    <source>
        <dbReference type="ARBA" id="ARBA00022679"/>
    </source>
</evidence>
<keyword evidence="5" id="KW-1185">Reference proteome</keyword>
<reference evidence="4 5" key="1">
    <citation type="submission" date="2020-08" db="EMBL/GenBank/DDBJ databases">
        <title>Genomic Encyclopedia of Type Strains, Phase IV (KMG-IV): sequencing the most valuable type-strain genomes for metagenomic binning, comparative biology and taxonomic classification.</title>
        <authorList>
            <person name="Goeker M."/>
        </authorList>
    </citation>
    <scope>NUCLEOTIDE SEQUENCE [LARGE SCALE GENOMIC DNA]</scope>
    <source>
        <strain evidence="4 5">DSM 26189</strain>
    </source>
</reference>
<feature type="domain" description="ChsH2 C-terminal OB-fold" evidence="2">
    <location>
        <begin position="380"/>
        <end position="435"/>
    </location>
</feature>
<feature type="domain" description="Beta-ketoacyl-[acyl-carrier-protein] synthase III C-terminal" evidence="3">
    <location>
        <begin position="191"/>
        <end position="270"/>
    </location>
</feature>
<dbReference type="RefSeq" id="WP_284276745.1">
    <property type="nucleotide sequence ID" value="NZ_BSPS01000003.1"/>
</dbReference>
<evidence type="ECO:0000313" key="4">
    <source>
        <dbReference type="EMBL" id="MBB3926874.1"/>
    </source>
</evidence>
<keyword evidence="1" id="KW-0808">Transferase</keyword>
<dbReference type="Pfam" id="PF01796">
    <property type="entry name" value="OB_ChsH2_C"/>
    <property type="match status" value="1"/>
</dbReference>
<dbReference type="InterPro" id="IPR002878">
    <property type="entry name" value="ChsH2_C"/>
</dbReference>
<accession>A0A7W6BS93</accession>
<protein>
    <submittedName>
        <fullName evidence="4">3-hydroxy-3-methylglutaryl CoA synthase</fullName>
    </submittedName>
</protein>
<evidence type="ECO:0000259" key="2">
    <source>
        <dbReference type="Pfam" id="PF01796"/>
    </source>
</evidence>
<comment type="caution">
    <text evidence="4">The sequence shown here is derived from an EMBL/GenBank/DDBJ whole genome shotgun (WGS) entry which is preliminary data.</text>
</comment>
<dbReference type="EMBL" id="JACIDT010000008">
    <property type="protein sequence ID" value="MBB3926874.1"/>
    <property type="molecule type" value="Genomic_DNA"/>
</dbReference>
<dbReference type="Pfam" id="PF08541">
    <property type="entry name" value="ACP_syn_III_C"/>
    <property type="match status" value="1"/>
</dbReference>